<dbReference type="Gene3D" id="2.120.10.30">
    <property type="entry name" value="TolB, C-terminal domain"/>
    <property type="match status" value="1"/>
</dbReference>
<dbReference type="AlphaFoldDB" id="A0A2K2FIH2"/>
<feature type="domain" description="LysM" evidence="1">
    <location>
        <begin position="110"/>
        <end position="159"/>
    </location>
</feature>
<dbReference type="PROSITE" id="PS51782">
    <property type="entry name" value="LYSM"/>
    <property type="match status" value="3"/>
</dbReference>
<feature type="domain" description="LysM" evidence="1">
    <location>
        <begin position="61"/>
        <end position="105"/>
    </location>
</feature>
<dbReference type="KEGG" id="cthd:CDO33_07895"/>
<dbReference type="PANTHER" id="PTHR33734:SF22">
    <property type="entry name" value="MEMBRANE-BOUND LYTIC MUREIN TRANSGLYCOSYLASE D"/>
    <property type="match status" value="1"/>
</dbReference>
<dbReference type="SUPFAM" id="SSF82171">
    <property type="entry name" value="DPP6 N-terminal domain-like"/>
    <property type="match status" value="1"/>
</dbReference>
<dbReference type="Pfam" id="PF07676">
    <property type="entry name" value="PD40"/>
    <property type="match status" value="1"/>
</dbReference>
<dbReference type="SUPFAM" id="SSF54106">
    <property type="entry name" value="LysM domain"/>
    <property type="match status" value="3"/>
</dbReference>
<dbReference type="SMART" id="SM00257">
    <property type="entry name" value="LysM"/>
    <property type="match status" value="3"/>
</dbReference>
<feature type="domain" description="LysM" evidence="1">
    <location>
        <begin position="12"/>
        <end position="56"/>
    </location>
</feature>
<sequence>MLVEGRVSYMQIFYTVRTGDTLSNIAARWFIPLQSLIAANNLSPPYLIYPGQQLSMPPGVSTYVVRPGDSIYSISIKYGIPMDKIIQDNGIEPPYVIMPGTVLTVSEGVPFYVVRPGDTLYNIASRYNVTVNGQPRPDMIIAENPGLTPNITPGMRLLIPYPPAGGTGRIAAIIDDGINSFIQIFDPVTESRYEILVDRGDRNSRIFWSPRQDRIAYIDSRGIISVIDVSTRRIARIDQISFPAFVDWSTDGRLLVYSTGRVIRIYNVVNHTFYAIRRAGASYVQWFPNGRELLFEAKDSSGLSQLYRIDADGGNERRITNNANGPLNDVRLSPNGAFVLYTTPGASISEIYIMDLATGELSKIPGGPEAKNYYPTWSPDSAKIAYSSTQFINSRYYSLIRVSDVKGERDATVAIASCYATPVTWSPDSRKIAYMSGCREDVPPVEVWSIDLERPVPISILDGFLFYDIDWAPTR</sequence>
<protein>
    <recommendedName>
        <fullName evidence="1">LysM domain-containing protein</fullName>
    </recommendedName>
</protein>
<dbReference type="InterPro" id="IPR011659">
    <property type="entry name" value="WD40"/>
</dbReference>
<dbReference type="EMBL" id="NIOJ01000008">
    <property type="protein sequence ID" value="PNU00679.1"/>
    <property type="molecule type" value="Genomic_DNA"/>
</dbReference>
<dbReference type="PANTHER" id="PTHR33734">
    <property type="entry name" value="LYSM DOMAIN-CONTAINING GPI-ANCHORED PROTEIN 2"/>
    <property type="match status" value="1"/>
</dbReference>
<dbReference type="Proteomes" id="UP000236151">
    <property type="component" value="Unassembled WGS sequence"/>
</dbReference>
<organism evidence="2 3">
    <name type="scientific">Clostridium thermosuccinogenes</name>
    <dbReference type="NCBI Taxonomy" id="84032"/>
    <lineage>
        <taxon>Bacteria</taxon>
        <taxon>Bacillati</taxon>
        <taxon>Bacillota</taxon>
        <taxon>Clostridia</taxon>
        <taxon>Eubacteriales</taxon>
        <taxon>Clostridiaceae</taxon>
        <taxon>Clostridium</taxon>
    </lineage>
</organism>
<evidence type="ECO:0000313" key="2">
    <source>
        <dbReference type="EMBL" id="PNU00679.1"/>
    </source>
</evidence>
<gene>
    <name evidence="2" type="ORF">CDQ84_05395</name>
</gene>
<dbReference type="Pfam" id="PF01476">
    <property type="entry name" value="LysM"/>
    <property type="match status" value="3"/>
</dbReference>
<name>A0A2K2FIH2_9CLOT</name>
<dbReference type="InterPro" id="IPR036779">
    <property type="entry name" value="LysM_dom_sf"/>
</dbReference>
<dbReference type="CDD" id="cd00118">
    <property type="entry name" value="LysM"/>
    <property type="match status" value="3"/>
</dbReference>
<evidence type="ECO:0000259" key="1">
    <source>
        <dbReference type="PROSITE" id="PS51782"/>
    </source>
</evidence>
<dbReference type="GO" id="GO:0008932">
    <property type="term" value="F:lytic endotransglycosylase activity"/>
    <property type="evidence" value="ECO:0007669"/>
    <property type="project" value="TreeGrafter"/>
</dbReference>
<dbReference type="Gene3D" id="3.10.350.10">
    <property type="entry name" value="LysM domain"/>
    <property type="match status" value="3"/>
</dbReference>
<keyword evidence="3" id="KW-1185">Reference proteome</keyword>
<dbReference type="InterPro" id="IPR018392">
    <property type="entry name" value="LysM"/>
</dbReference>
<evidence type="ECO:0000313" key="3">
    <source>
        <dbReference type="Proteomes" id="UP000236151"/>
    </source>
</evidence>
<dbReference type="InterPro" id="IPR011042">
    <property type="entry name" value="6-blade_b-propeller_TolB-like"/>
</dbReference>
<proteinExistence type="predicted"/>
<accession>A0A2K2FIH2</accession>
<comment type="caution">
    <text evidence="2">The sequence shown here is derived from an EMBL/GenBank/DDBJ whole genome shotgun (WGS) entry which is preliminary data.</text>
</comment>
<reference evidence="3" key="1">
    <citation type="submission" date="2017-06" db="EMBL/GenBank/DDBJ databases">
        <title>Investigating the central metabolism of Clostridium thermosuccinogenes.</title>
        <authorList>
            <person name="Koendjbiharie J.G."/>
            <person name="Van Kranenburg R."/>
            <person name="Vriesendorp B."/>
        </authorList>
    </citation>
    <scope>NUCLEOTIDE SEQUENCE [LARGE SCALE GENOMIC DNA]</scope>
    <source>
        <strain evidence="3">DSM 5806</strain>
    </source>
</reference>